<comment type="caution">
    <text evidence="1">The sequence shown here is derived from an EMBL/GenBank/DDBJ whole genome shotgun (WGS) entry which is preliminary data.</text>
</comment>
<proteinExistence type="predicted"/>
<evidence type="ECO:0000313" key="2">
    <source>
        <dbReference type="Proteomes" id="UP000596827"/>
    </source>
</evidence>
<gene>
    <name evidence="1" type="ORF">H8R02_11700</name>
</gene>
<dbReference type="EMBL" id="JACORU010000003">
    <property type="protein sequence ID" value="MBC5765120.1"/>
    <property type="molecule type" value="Genomic_DNA"/>
</dbReference>
<dbReference type="RefSeq" id="WP_187081613.1">
    <property type="nucleotide sequence ID" value="NZ_JACORU010000003.1"/>
</dbReference>
<evidence type="ECO:0000313" key="1">
    <source>
        <dbReference type="EMBL" id="MBC5765120.1"/>
    </source>
</evidence>
<organism evidence="1 2">
    <name type="scientific">Ramlibacter albus</name>
    <dbReference type="NCBI Taxonomy" id="2079448"/>
    <lineage>
        <taxon>Bacteria</taxon>
        <taxon>Pseudomonadati</taxon>
        <taxon>Pseudomonadota</taxon>
        <taxon>Betaproteobacteria</taxon>
        <taxon>Burkholderiales</taxon>
        <taxon>Comamonadaceae</taxon>
        <taxon>Ramlibacter</taxon>
    </lineage>
</organism>
<protein>
    <submittedName>
        <fullName evidence="1">Uncharacterized protein</fullName>
    </submittedName>
</protein>
<reference evidence="1" key="1">
    <citation type="submission" date="2020-08" db="EMBL/GenBank/DDBJ databases">
        <title>Ramlibacter sp. GTP1 16S ribosomal RNA gene genome sequencing and assembly.</title>
        <authorList>
            <person name="Kang M."/>
        </authorList>
    </citation>
    <scope>NUCLEOTIDE SEQUENCE</scope>
    <source>
        <strain evidence="1">GTP1</strain>
    </source>
</reference>
<name>A0A923M6Z1_9BURK</name>
<dbReference type="AlphaFoldDB" id="A0A923M6Z1"/>
<sequence length="88" mass="9748">MGKIKRVLTIPAALAVLAVMYLVVRIGASAMQGYSWQEMDWQQRGTTSIADFFKASDIGKRDVAKAGKDCVEYYAYKDGLPVKTVCPR</sequence>
<dbReference type="Proteomes" id="UP000596827">
    <property type="component" value="Unassembled WGS sequence"/>
</dbReference>
<keyword evidence="2" id="KW-1185">Reference proteome</keyword>
<accession>A0A923M6Z1</accession>